<organism evidence="2 3">
    <name type="scientific">Leptosia nina</name>
    <dbReference type="NCBI Taxonomy" id="320188"/>
    <lineage>
        <taxon>Eukaryota</taxon>
        <taxon>Metazoa</taxon>
        <taxon>Ecdysozoa</taxon>
        <taxon>Arthropoda</taxon>
        <taxon>Hexapoda</taxon>
        <taxon>Insecta</taxon>
        <taxon>Pterygota</taxon>
        <taxon>Neoptera</taxon>
        <taxon>Endopterygota</taxon>
        <taxon>Lepidoptera</taxon>
        <taxon>Glossata</taxon>
        <taxon>Ditrysia</taxon>
        <taxon>Papilionoidea</taxon>
        <taxon>Pieridae</taxon>
        <taxon>Pierinae</taxon>
        <taxon>Leptosia</taxon>
    </lineage>
</organism>
<keyword evidence="3" id="KW-1185">Reference proteome</keyword>
<feature type="compositionally biased region" description="Basic residues" evidence="1">
    <location>
        <begin position="1"/>
        <end position="13"/>
    </location>
</feature>
<evidence type="ECO:0000313" key="3">
    <source>
        <dbReference type="Proteomes" id="UP001497472"/>
    </source>
</evidence>
<dbReference type="EMBL" id="CAVLEF010000005">
    <property type="protein sequence ID" value="CAK1543988.1"/>
    <property type="molecule type" value="Genomic_DNA"/>
</dbReference>
<accession>A0AAV1J550</accession>
<sequence>MIPQSKSKRKKQNGSRATSTASVLVINVWCIERYTKKLYDATLASAALAAGTILSRSVQLIGPINVFPWTSMVLD</sequence>
<protein>
    <submittedName>
        <fullName evidence="2">Uncharacterized protein</fullName>
    </submittedName>
</protein>
<reference evidence="2 3" key="1">
    <citation type="submission" date="2023-11" db="EMBL/GenBank/DDBJ databases">
        <authorList>
            <person name="Okamura Y."/>
        </authorList>
    </citation>
    <scope>NUCLEOTIDE SEQUENCE [LARGE SCALE GENOMIC DNA]</scope>
</reference>
<gene>
    <name evidence="2" type="ORF">LNINA_LOCUS3771</name>
</gene>
<feature type="region of interest" description="Disordered" evidence="1">
    <location>
        <begin position="1"/>
        <end position="20"/>
    </location>
</feature>
<evidence type="ECO:0000313" key="2">
    <source>
        <dbReference type="EMBL" id="CAK1543988.1"/>
    </source>
</evidence>
<name>A0AAV1J550_9NEOP</name>
<evidence type="ECO:0000256" key="1">
    <source>
        <dbReference type="SAM" id="MobiDB-lite"/>
    </source>
</evidence>
<comment type="caution">
    <text evidence="2">The sequence shown here is derived from an EMBL/GenBank/DDBJ whole genome shotgun (WGS) entry which is preliminary data.</text>
</comment>
<dbReference type="AlphaFoldDB" id="A0AAV1J550"/>
<proteinExistence type="predicted"/>
<dbReference type="Proteomes" id="UP001497472">
    <property type="component" value="Unassembled WGS sequence"/>
</dbReference>